<proteinExistence type="predicted"/>
<dbReference type="EMBL" id="AJTX02000002">
    <property type="protein sequence ID" value="KKJ01440.1"/>
    <property type="molecule type" value="Genomic_DNA"/>
</dbReference>
<evidence type="ECO:0000313" key="2">
    <source>
        <dbReference type="EMBL" id="KKJ01440.1"/>
    </source>
</evidence>
<dbReference type="OrthoDB" id="454453at2"/>
<dbReference type="SUPFAM" id="SSF52980">
    <property type="entry name" value="Restriction endonuclease-like"/>
    <property type="match status" value="1"/>
</dbReference>
<dbReference type="RefSeq" id="WP_017714159.1">
    <property type="nucleotide sequence ID" value="NZ_KB235941.1"/>
</dbReference>
<dbReference type="AlphaFoldDB" id="A0A0M2PZ62"/>
<dbReference type="InterPro" id="IPR012296">
    <property type="entry name" value="Nuclease_put_TT1808"/>
</dbReference>
<comment type="caution">
    <text evidence="2">The sequence shown here is derived from an EMBL/GenBank/DDBJ whole genome shotgun (WGS) entry which is preliminary data.</text>
</comment>
<dbReference type="Pfam" id="PF05685">
    <property type="entry name" value="Uma2"/>
    <property type="match status" value="1"/>
</dbReference>
<reference evidence="2" key="1">
    <citation type="submission" date="2012-04" db="EMBL/GenBank/DDBJ databases">
        <authorList>
            <person name="Borisov I.G."/>
            <person name="Ivanikova N.V."/>
            <person name="Pinevich A.V."/>
        </authorList>
    </citation>
    <scope>NUCLEOTIDE SEQUENCE [LARGE SCALE GENOMIC DNA]</scope>
    <source>
        <strain evidence="2">CALU 1027</strain>
    </source>
</reference>
<dbReference type="InterPro" id="IPR008538">
    <property type="entry name" value="Uma2"/>
</dbReference>
<sequence length="199" mass="22477">MTSPPTVTGSLKLNLHSVELSDDQFYRLCGDNPELQLERDRQGALIVMSPVGGERGRWEASYTIAVGTWNLQTQLGEVFSSSTLFKLPGGGDRSPDLAWVERSRWQCLTREERQKFLPLAPDFVLELRSPSDRLPDLQDKMQEYLDSGVRLGWLINPQDQTVEIYRPQQPREVRSLPTVLSGESVLVGFTLAIARFSLD</sequence>
<evidence type="ECO:0000259" key="1">
    <source>
        <dbReference type="Pfam" id="PF05685"/>
    </source>
</evidence>
<protein>
    <recommendedName>
        <fullName evidence="1">Putative restriction endonuclease domain-containing protein</fullName>
    </recommendedName>
</protein>
<dbReference type="CDD" id="cd06260">
    <property type="entry name" value="DUF820-like"/>
    <property type="match status" value="1"/>
</dbReference>
<organism evidence="2 3">
    <name type="scientific">Prochlorothrix hollandica PCC 9006 = CALU 1027</name>
    <dbReference type="NCBI Taxonomy" id="317619"/>
    <lineage>
        <taxon>Bacteria</taxon>
        <taxon>Bacillati</taxon>
        <taxon>Cyanobacteriota</taxon>
        <taxon>Cyanophyceae</taxon>
        <taxon>Prochlorotrichales</taxon>
        <taxon>Prochlorotrichaceae</taxon>
        <taxon>Prochlorothrix</taxon>
    </lineage>
</organism>
<dbReference type="STRING" id="317619.GCA_000332315_04010"/>
<keyword evidence="3" id="KW-1185">Reference proteome</keyword>
<dbReference type="PANTHER" id="PTHR34107:SF6">
    <property type="entry name" value="SLR0981 PROTEIN"/>
    <property type="match status" value="1"/>
</dbReference>
<dbReference type="InterPro" id="IPR011335">
    <property type="entry name" value="Restrct_endonuc-II-like"/>
</dbReference>
<feature type="domain" description="Putative restriction endonuclease" evidence="1">
    <location>
        <begin position="23"/>
        <end position="193"/>
    </location>
</feature>
<accession>A0A0M2PZ62</accession>
<dbReference type="Gene3D" id="3.90.1570.10">
    <property type="entry name" value="tt1808, chain A"/>
    <property type="match status" value="1"/>
</dbReference>
<gene>
    <name evidence="2" type="ORF">PROH_03655</name>
</gene>
<dbReference type="Proteomes" id="UP000034681">
    <property type="component" value="Unassembled WGS sequence"/>
</dbReference>
<name>A0A0M2PZ62_PROHO</name>
<evidence type="ECO:0000313" key="3">
    <source>
        <dbReference type="Proteomes" id="UP000034681"/>
    </source>
</evidence>
<dbReference type="PANTHER" id="PTHR34107">
    <property type="entry name" value="SLL0198 PROTEIN-RELATED"/>
    <property type="match status" value="1"/>
</dbReference>
<dbReference type="eggNOG" id="COG4636">
    <property type="taxonomic scope" value="Bacteria"/>
</dbReference>